<feature type="region of interest" description="Disordered" evidence="1">
    <location>
        <begin position="36"/>
        <end position="68"/>
    </location>
</feature>
<proteinExistence type="predicted"/>
<keyword evidence="3" id="KW-1185">Reference proteome</keyword>
<gene>
    <name evidence="2" type="ORF">SADUNF_Sadunf19G0092800</name>
</gene>
<reference evidence="2 3" key="1">
    <citation type="submission" date="2020-10" db="EMBL/GenBank/DDBJ databases">
        <title>Plant Genome Project.</title>
        <authorList>
            <person name="Zhang R.-G."/>
        </authorList>
    </citation>
    <scope>NUCLEOTIDE SEQUENCE [LARGE SCALE GENOMIC DNA]</scope>
    <source>
        <strain evidence="2">FAFU-HL-1</strain>
        <tissue evidence="2">Leaf</tissue>
    </source>
</reference>
<evidence type="ECO:0000256" key="1">
    <source>
        <dbReference type="SAM" id="MobiDB-lite"/>
    </source>
</evidence>
<comment type="caution">
    <text evidence="2">The sequence shown here is derived from an EMBL/GenBank/DDBJ whole genome shotgun (WGS) entry which is preliminary data.</text>
</comment>
<feature type="compositionally biased region" description="Basic and acidic residues" evidence="1">
    <location>
        <begin position="59"/>
        <end position="68"/>
    </location>
</feature>
<dbReference type="Proteomes" id="UP000657918">
    <property type="component" value="Unassembled WGS sequence"/>
</dbReference>
<dbReference type="AlphaFoldDB" id="A0A835MCY4"/>
<feature type="compositionally biased region" description="Low complexity" evidence="1">
    <location>
        <begin position="40"/>
        <end position="58"/>
    </location>
</feature>
<evidence type="ECO:0000313" key="3">
    <source>
        <dbReference type="Proteomes" id="UP000657918"/>
    </source>
</evidence>
<accession>A0A835MCY4</accession>
<organism evidence="2 3">
    <name type="scientific">Salix dunnii</name>
    <dbReference type="NCBI Taxonomy" id="1413687"/>
    <lineage>
        <taxon>Eukaryota</taxon>
        <taxon>Viridiplantae</taxon>
        <taxon>Streptophyta</taxon>
        <taxon>Embryophyta</taxon>
        <taxon>Tracheophyta</taxon>
        <taxon>Spermatophyta</taxon>
        <taxon>Magnoliopsida</taxon>
        <taxon>eudicotyledons</taxon>
        <taxon>Gunneridae</taxon>
        <taxon>Pentapetalae</taxon>
        <taxon>rosids</taxon>
        <taxon>fabids</taxon>
        <taxon>Malpighiales</taxon>
        <taxon>Salicaceae</taxon>
        <taxon>Saliceae</taxon>
        <taxon>Salix</taxon>
    </lineage>
</organism>
<name>A0A835MCY4_9ROSI</name>
<protein>
    <submittedName>
        <fullName evidence="2">Uncharacterized protein</fullName>
    </submittedName>
</protein>
<evidence type="ECO:0000313" key="2">
    <source>
        <dbReference type="EMBL" id="KAF9661670.1"/>
    </source>
</evidence>
<sequence length="68" mass="7672">MFFIRITSLCGTNAAHQEALKREIERLSQVYHQQILKMENTSPPSASSNPSNDPTTPTTDKEQQLLQV</sequence>
<dbReference type="EMBL" id="JADGMS010000019">
    <property type="protein sequence ID" value="KAF9661670.1"/>
    <property type="molecule type" value="Genomic_DNA"/>
</dbReference>